<protein>
    <recommendedName>
        <fullName evidence="4">Glycoside hydrolase family 3 N-terminal domain-containing protein</fullName>
    </recommendedName>
</protein>
<dbReference type="InterPro" id="IPR001764">
    <property type="entry name" value="Glyco_hydro_3_N"/>
</dbReference>
<dbReference type="InterPro" id="IPR050226">
    <property type="entry name" value="NagZ_Beta-hexosaminidase"/>
</dbReference>
<keyword evidence="2" id="KW-0378">Hydrolase</keyword>
<accession>A0A382J3D9</accession>
<dbReference type="AlphaFoldDB" id="A0A382J3D9"/>
<proteinExistence type="inferred from homology"/>
<organism evidence="5">
    <name type="scientific">marine metagenome</name>
    <dbReference type="NCBI Taxonomy" id="408172"/>
    <lineage>
        <taxon>unclassified sequences</taxon>
        <taxon>metagenomes</taxon>
        <taxon>ecological metagenomes</taxon>
    </lineage>
</organism>
<evidence type="ECO:0000256" key="3">
    <source>
        <dbReference type="ARBA" id="ARBA00023295"/>
    </source>
</evidence>
<comment type="similarity">
    <text evidence="1">Belongs to the glycosyl hydrolase 3 family.</text>
</comment>
<dbReference type="SUPFAM" id="SSF51445">
    <property type="entry name" value="(Trans)glycosidases"/>
    <property type="match status" value="1"/>
</dbReference>
<reference evidence="5" key="1">
    <citation type="submission" date="2018-05" db="EMBL/GenBank/DDBJ databases">
        <authorList>
            <person name="Lanie J.A."/>
            <person name="Ng W.-L."/>
            <person name="Kazmierczak K.M."/>
            <person name="Andrzejewski T.M."/>
            <person name="Davidsen T.M."/>
            <person name="Wayne K.J."/>
            <person name="Tettelin H."/>
            <person name="Glass J.I."/>
            <person name="Rusch D."/>
            <person name="Podicherti R."/>
            <person name="Tsui H.-C.T."/>
            <person name="Winkler M.E."/>
        </authorList>
    </citation>
    <scope>NUCLEOTIDE SEQUENCE</scope>
</reference>
<evidence type="ECO:0000259" key="4">
    <source>
        <dbReference type="Pfam" id="PF00933"/>
    </source>
</evidence>
<dbReference type="PANTHER" id="PTHR30480:SF16">
    <property type="entry name" value="GLYCOSIDE HYDROLASE FAMILY 3 DOMAIN PROTEIN"/>
    <property type="match status" value="1"/>
</dbReference>
<dbReference type="GO" id="GO:0005975">
    <property type="term" value="P:carbohydrate metabolic process"/>
    <property type="evidence" value="ECO:0007669"/>
    <property type="project" value="InterPro"/>
</dbReference>
<feature type="non-terminal residue" evidence="5">
    <location>
        <position position="151"/>
    </location>
</feature>
<name>A0A382J3D9_9ZZZZ</name>
<dbReference type="Gene3D" id="3.20.20.300">
    <property type="entry name" value="Glycoside hydrolase, family 3, N-terminal domain"/>
    <property type="match status" value="1"/>
</dbReference>
<evidence type="ECO:0000313" key="5">
    <source>
        <dbReference type="EMBL" id="SVC06644.1"/>
    </source>
</evidence>
<dbReference type="GO" id="GO:0009254">
    <property type="term" value="P:peptidoglycan turnover"/>
    <property type="evidence" value="ECO:0007669"/>
    <property type="project" value="TreeGrafter"/>
</dbReference>
<dbReference type="GO" id="GO:0004553">
    <property type="term" value="F:hydrolase activity, hydrolyzing O-glycosyl compounds"/>
    <property type="evidence" value="ECO:0007669"/>
    <property type="project" value="InterPro"/>
</dbReference>
<feature type="domain" description="Glycoside hydrolase family 3 N-terminal" evidence="4">
    <location>
        <begin position="4"/>
        <end position="143"/>
    </location>
</feature>
<dbReference type="PANTHER" id="PTHR30480">
    <property type="entry name" value="BETA-HEXOSAMINIDASE-RELATED"/>
    <property type="match status" value="1"/>
</dbReference>
<dbReference type="Pfam" id="PF00933">
    <property type="entry name" value="Glyco_hydro_3"/>
    <property type="match status" value="1"/>
</dbReference>
<dbReference type="InterPro" id="IPR017853">
    <property type="entry name" value="GH"/>
</dbReference>
<dbReference type="InterPro" id="IPR036962">
    <property type="entry name" value="Glyco_hydro_3_N_sf"/>
</dbReference>
<sequence length="151" mass="16517">MNQTLERLIGQLIIAGFRGSNAAPDSPIANFIKDYNLAGVILYDEDVKIGGLGSRNIQSPIQVKDLSDQLQSFSKDGLLISIDQEGGETNRLKSNYGFPETPSWNHMGLLDNDLMTRQFSQTIASTLSDCGINVNFAPVLDLYYGDETVIG</sequence>
<dbReference type="EMBL" id="UINC01071608">
    <property type="protein sequence ID" value="SVC06644.1"/>
    <property type="molecule type" value="Genomic_DNA"/>
</dbReference>
<evidence type="ECO:0000256" key="2">
    <source>
        <dbReference type="ARBA" id="ARBA00022801"/>
    </source>
</evidence>
<evidence type="ECO:0000256" key="1">
    <source>
        <dbReference type="ARBA" id="ARBA00005336"/>
    </source>
</evidence>
<keyword evidence="3" id="KW-0326">Glycosidase</keyword>
<gene>
    <name evidence="5" type="ORF">METZ01_LOCUS259498</name>
</gene>